<evidence type="ECO:0000313" key="3">
    <source>
        <dbReference type="Proteomes" id="UP000320781"/>
    </source>
</evidence>
<accession>A0A523QLA4</accession>
<organism evidence="2 3">
    <name type="scientific">Aerophobetes bacterium</name>
    <dbReference type="NCBI Taxonomy" id="2030807"/>
    <lineage>
        <taxon>Bacteria</taxon>
        <taxon>Candidatus Aerophobota</taxon>
    </lineage>
</organism>
<gene>
    <name evidence="2" type="ORF">E3J95_01720</name>
</gene>
<evidence type="ECO:0008006" key="4">
    <source>
        <dbReference type="Google" id="ProtNLM"/>
    </source>
</evidence>
<feature type="signal peptide" evidence="1">
    <location>
        <begin position="1"/>
        <end position="23"/>
    </location>
</feature>
<feature type="chain" id="PRO_5022049943" description="TolC family protein" evidence="1">
    <location>
        <begin position="24"/>
        <end position="246"/>
    </location>
</feature>
<evidence type="ECO:0000256" key="1">
    <source>
        <dbReference type="SAM" id="SignalP"/>
    </source>
</evidence>
<dbReference type="SUPFAM" id="SSF56954">
    <property type="entry name" value="Outer membrane efflux proteins (OEP)"/>
    <property type="match status" value="1"/>
</dbReference>
<sequence>MMSTRNRILIVSAVLMTTISLCAGFAQSPGNEDFPGEVQEENYLQQMIELVVEANPTLQSQRSLIMEIETVPEPVKGLDFTLGLKTGAALESDDGWERRVEPTGSLELTIPLYSSAKKRKIALENLTTQKDLTKARQDYYQLKNSVISDLLSRVDKLISLKNELDGQKNLLSLLQYNLDALKKQVEAGIASPSDLWSISERVMATETKIATLLSSIDINKREAAVNLTGTRWPELMEMLDQITTQV</sequence>
<name>A0A523QLA4_UNCAE</name>
<evidence type="ECO:0000313" key="2">
    <source>
        <dbReference type="EMBL" id="TES86543.1"/>
    </source>
</evidence>
<dbReference type="GO" id="GO:0015562">
    <property type="term" value="F:efflux transmembrane transporter activity"/>
    <property type="evidence" value="ECO:0007669"/>
    <property type="project" value="InterPro"/>
</dbReference>
<dbReference type="EMBL" id="SOKU01000080">
    <property type="protein sequence ID" value="TES86543.1"/>
    <property type="molecule type" value="Genomic_DNA"/>
</dbReference>
<proteinExistence type="predicted"/>
<dbReference type="Proteomes" id="UP000320781">
    <property type="component" value="Unassembled WGS sequence"/>
</dbReference>
<comment type="caution">
    <text evidence="2">The sequence shown here is derived from an EMBL/GenBank/DDBJ whole genome shotgun (WGS) entry which is preliminary data.</text>
</comment>
<keyword evidence="1" id="KW-0732">Signal</keyword>
<dbReference type="AlphaFoldDB" id="A0A523QLA4"/>
<protein>
    <recommendedName>
        <fullName evidence="4">TolC family protein</fullName>
    </recommendedName>
</protein>
<dbReference type="Gene3D" id="1.20.1600.10">
    <property type="entry name" value="Outer membrane efflux proteins (OEP)"/>
    <property type="match status" value="1"/>
</dbReference>
<reference evidence="2 3" key="1">
    <citation type="submission" date="2019-03" db="EMBL/GenBank/DDBJ databases">
        <title>Metabolic potential of uncultured bacteria and archaea associated with petroleum seepage in deep-sea sediments.</title>
        <authorList>
            <person name="Dong X."/>
            <person name="Hubert C."/>
        </authorList>
    </citation>
    <scope>NUCLEOTIDE SEQUENCE [LARGE SCALE GENOMIC DNA]</scope>
    <source>
        <strain evidence="2">E44_bin92</strain>
    </source>
</reference>